<keyword evidence="23 24" id="KW-1160">Virus entry into host cell</keyword>
<evidence type="ECO:0000256" key="17">
    <source>
        <dbReference type="ARBA" id="ARBA00022879"/>
    </source>
</evidence>
<evidence type="ECO:0000256" key="8">
    <source>
        <dbReference type="ARBA" id="ARBA00022511"/>
    </source>
</evidence>
<keyword evidence="11 24" id="KW-0165">Cleavage on pair of basic residues</keyword>
<keyword evidence="18 24" id="KW-1133">Transmembrane helix</keyword>
<keyword evidence="14 24" id="KW-1161">Viral attachment to host cell</keyword>
<reference evidence="27 28" key="1">
    <citation type="journal article" date="2004" name="J. Virol.">
        <title>New simian immunodeficiency virus infecting De Brazza's monkeys (Cercopithecus neglectus): evidence for a cercopithecus monkey virus clade.</title>
        <authorList>
            <person name="Bibollet-Ruche F."/>
            <person name="Bailes E."/>
            <person name="Gao F."/>
            <person name="Pourrut X."/>
            <person name="Barlow K.L."/>
            <person name="Clewley J.P."/>
            <person name="Mwenda J.M."/>
            <person name="Langat D.K."/>
            <person name="Chege G.K."/>
            <person name="McClure H.M."/>
            <person name="Mpoudi-Ngole E."/>
            <person name="Delaporte E."/>
            <person name="Peeters M."/>
            <person name="Shaw G.M."/>
            <person name="Sharp P.M."/>
            <person name="Hahn B.H."/>
        </authorList>
    </citation>
    <scope>NUCLEOTIDE SEQUENCE [LARGE SCALE GENOMIC DNA]</scope>
    <source>
        <strain evidence="27 28">SIVdebCM40</strain>
    </source>
</reference>
<organismHost>
    <name type="scientific">Pan troglodytes</name>
    <name type="common">Chimpanzee</name>
    <dbReference type="NCBI Taxonomy" id="9598"/>
</organismHost>
<keyword evidence="15 24" id="KW-0946">Virion</keyword>
<evidence type="ECO:0000256" key="4">
    <source>
        <dbReference type="ARBA" id="ARBA00004563"/>
    </source>
</evidence>
<dbReference type="GO" id="GO:0005198">
    <property type="term" value="F:structural molecule activity"/>
    <property type="evidence" value="ECO:0007669"/>
    <property type="project" value="InterPro"/>
</dbReference>
<evidence type="ECO:0000256" key="7">
    <source>
        <dbReference type="ARBA" id="ARBA00022506"/>
    </source>
</evidence>
<dbReference type="InterPro" id="IPR036377">
    <property type="entry name" value="Gp120_core_sf"/>
</dbReference>
<keyword evidence="10 24" id="KW-1162">Viral penetration into host cytoplasm</keyword>
<evidence type="ECO:0000256" key="1">
    <source>
        <dbReference type="ARBA" id="ARBA00004402"/>
    </source>
</evidence>
<evidence type="ECO:0000256" key="19">
    <source>
        <dbReference type="ARBA" id="ARBA00023046"/>
    </source>
</evidence>
<keyword evidence="8 24" id="KW-1032">Host cell membrane</keyword>
<dbReference type="Gene3D" id="1.10.287.210">
    <property type="match status" value="1"/>
</dbReference>
<proteinExistence type="predicted"/>
<evidence type="ECO:0000256" key="2">
    <source>
        <dbReference type="ARBA" id="ARBA00004433"/>
    </source>
</evidence>
<dbReference type="GO" id="GO:0039663">
    <property type="term" value="P:membrane fusion involved in viral entry into host cell"/>
    <property type="evidence" value="ECO:0007669"/>
    <property type="project" value="UniProtKB-KW"/>
</dbReference>
<name>Q699W2_SIV</name>
<evidence type="ECO:0000256" key="15">
    <source>
        <dbReference type="ARBA" id="ARBA00022844"/>
    </source>
</evidence>
<evidence type="ECO:0000256" key="22">
    <source>
        <dbReference type="ARBA" id="ARBA00023180"/>
    </source>
</evidence>
<dbReference type="Proteomes" id="UP000260068">
    <property type="component" value="Genome"/>
</dbReference>
<keyword evidence="9 24" id="KW-0945">Host-virus interaction</keyword>
<dbReference type="GO" id="GO:0055036">
    <property type="term" value="C:virion membrane"/>
    <property type="evidence" value="ECO:0007669"/>
    <property type="project" value="UniProtKB-SubCell"/>
</dbReference>
<dbReference type="SUPFAM" id="SSF56502">
    <property type="entry name" value="gp120 core"/>
    <property type="match status" value="1"/>
</dbReference>
<evidence type="ECO:0000256" key="12">
    <source>
        <dbReference type="ARBA" id="ARBA00022692"/>
    </source>
</evidence>
<evidence type="ECO:0000256" key="9">
    <source>
        <dbReference type="ARBA" id="ARBA00022581"/>
    </source>
</evidence>
<evidence type="ECO:0000256" key="16">
    <source>
        <dbReference type="ARBA" id="ARBA00022870"/>
    </source>
</evidence>
<dbReference type="EMBL" id="AY523865">
    <property type="protein sequence ID" value="AAT68800.1"/>
    <property type="molecule type" value="Genomic_RNA"/>
</dbReference>
<keyword evidence="19 24" id="KW-1039">Host endosome</keyword>
<organismHost>
    <name type="scientific">Cercopithecidae</name>
    <name type="common">Old World monkeys</name>
    <dbReference type="NCBI Taxonomy" id="9527"/>
</organismHost>
<feature type="transmembrane region" description="Helical" evidence="24">
    <location>
        <begin position="680"/>
        <end position="700"/>
    </location>
</feature>
<keyword evidence="22" id="KW-0325">Glycoprotein</keyword>
<keyword evidence="7 24" id="KW-1168">Fusion of virus membrane with host membrane</keyword>
<evidence type="ECO:0000259" key="25">
    <source>
        <dbReference type="Pfam" id="PF00516"/>
    </source>
</evidence>
<evidence type="ECO:0000313" key="27">
    <source>
        <dbReference type="EMBL" id="AAT68800.1"/>
    </source>
</evidence>
<keyword evidence="16 24" id="KW-1043">Host membrane</keyword>
<accession>Q699W2</accession>
<dbReference type="Gene3D" id="2.170.40.20">
    <property type="entry name" value="Human immunodeficiency virus 1, Gp160, envelope glycoprotein"/>
    <property type="match status" value="2"/>
</dbReference>
<evidence type="ECO:0000256" key="5">
    <source>
        <dbReference type="ARBA" id="ARBA00004578"/>
    </source>
</evidence>
<comment type="subcellular location">
    <subcellularLocation>
        <location evidence="3">Host cell membrane</location>
        <topology evidence="3">Peripheral membrane protein</topology>
    </subcellularLocation>
    <subcellularLocation>
        <location evidence="1">Host cell membrane</location>
        <topology evidence="1">Single-pass type I membrane protein</topology>
    </subcellularLocation>
    <subcellularLocation>
        <location evidence="2">Host endosome membrane</location>
        <topology evidence="2">Peripheral membrane protein</topology>
    </subcellularLocation>
    <subcellularLocation>
        <location evidence="5">Host endosome membrane</location>
        <topology evidence="5">Single-pass type I membrane protein</topology>
    </subcellularLocation>
    <subcellularLocation>
        <location evidence="6">Virion membrane</location>
        <topology evidence="6">Peripheral membrane protein</topology>
    </subcellularLocation>
    <subcellularLocation>
        <location evidence="4">Virion membrane</location>
        <topology evidence="4">Single-pass type I membrane protein</topology>
    </subcellularLocation>
</comment>
<feature type="domain" description="Human immunodeficiency virus 1 envelope glycoprotein Gp120" evidence="25">
    <location>
        <begin position="26"/>
        <end position="517"/>
    </location>
</feature>
<sequence length="870" mass="99423">MRLIQLLLLILGLIVIGTQGKQKKQQYLTVYYGVPVWVDAKVDLFCTANSSESGWAVTACLPHALVREEVPMPNVTQNFNAFDNPIEEQLWQDMTSLYKQSFKPCVKLTPYCVSMQCIKTSTNPTPTNTSTTTTTIATTTKTTTDWSGENITMTQYWNCSFNVSGPYRDKKEKSSAVWLEDDIQWADNKDGSGNRTGYMKHCNDSVITQSCETSRFKPFKIRYCAPAGYGLLRCDDKNFNGTGLCNNVTAVACTNLIHTMASTWVQFNGSDEERAEELHIIRKEVKGEVQNGSITIRVPAKYNLTLTCVRPGNKTYRAIHMATGLSFYTTFIQRLRIKRAHCRLNGSWANATKEMRQKILEIFGKANRTNNLTIHYPKGDREVQSVWFQCHGEFFYCNISKALDLLLLQNNTRNSTWSDKWLMPCRINQLVNTWYTVGQHIYLPPKEGELKCSSHISAFVFDVDHYNGSITLTPSADIRAVWRADLFKYKIIEVKPIGFAPSAVRRYEGPESVRHKRAAGIAFGLVAFLSTAGAAMGAASTALTVQSRSLLSGIVQQQQELLKAVEAHGQLLTLTAWGVRNLNTRLTAIEKYLKDQAKLNEWGCAFKQICHTTVPWNNSLEDPDWDNMTWQEWEMKVANYTDEWEGALQRAQEQQERNVHALQSLQDWDSLWNWFDLSRWFWWIRLVVYIIAALILLRIAMFGVNIGSKLCRGYSPLQTLTPKEEEVLRLAEEGGRSGGDGRARWTALPRGFFSLIWEDLQQLLTWLYQTFRNCIWLIRRGFELLQEGIYRLSFALWQRLRLLGERFRVLGGYLQYGWKEFKDTITWAGGELWQWLQGIAEMALQGLVRAGGAILRVPARIRQGAELILN</sequence>
<dbReference type="Pfam" id="PF00516">
    <property type="entry name" value="GP120"/>
    <property type="match status" value="1"/>
</dbReference>
<evidence type="ECO:0000256" key="23">
    <source>
        <dbReference type="ARBA" id="ARBA00023296"/>
    </source>
</evidence>
<dbReference type="SUPFAM" id="SSF58069">
    <property type="entry name" value="Virus ectodomain"/>
    <property type="match status" value="1"/>
</dbReference>
<evidence type="ECO:0000259" key="26">
    <source>
        <dbReference type="Pfam" id="PF00517"/>
    </source>
</evidence>
<dbReference type="GO" id="GO:0020002">
    <property type="term" value="C:host cell plasma membrane"/>
    <property type="evidence" value="ECO:0007669"/>
    <property type="project" value="UniProtKB-SubCell"/>
</dbReference>
<dbReference type="InterPro" id="IPR000328">
    <property type="entry name" value="GP41-like"/>
</dbReference>
<feature type="domain" description="Retroviral envelope protein GP41-like" evidence="26">
    <location>
        <begin position="536"/>
        <end position="701"/>
    </location>
</feature>
<keyword evidence="12 24" id="KW-0812">Transmembrane</keyword>
<dbReference type="GO" id="GO:0044175">
    <property type="term" value="C:host cell endosome membrane"/>
    <property type="evidence" value="ECO:0007669"/>
    <property type="project" value="UniProtKB-SubCell"/>
</dbReference>
<dbReference type="GO" id="GO:0046718">
    <property type="term" value="P:symbiont entry into host cell"/>
    <property type="evidence" value="ECO:0007669"/>
    <property type="project" value="UniProtKB-KW"/>
</dbReference>
<evidence type="ECO:0000313" key="28">
    <source>
        <dbReference type="Proteomes" id="UP000260068"/>
    </source>
</evidence>
<evidence type="ECO:0000256" key="18">
    <source>
        <dbReference type="ARBA" id="ARBA00022989"/>
    </source>
</evidence>
<dbReference type="GO" id="GO:0019062">
    <property type="term" value="P:virion attachment to host cell"/>
    <property type="evidence" value="ECO:0007669"/>
    <property type="project" value="UniProtKB-UniRule"/>
</dbReference>
<evidence type="ECO:0000256" key="13">
    <source>
        <dbReference type="ARBA" id="ARBA00022703"/>
    </source>
</evidence>
<dbReference type="GO" id="GO:0019031">
    <property type="term" value="C:viral envelope"/>
    <property type="evidence" value="ECO:0007669"/>
    <property type="project" value="UniProtKB-KW"/>
</dbReference>
<evidence type="ECO:0000256" key="24">
    <source>
        <dbReference type="RuleBase" id="RU363095"/>
    </source>
</evidence>
<dbReference type="CDD" id="cd09909">
    <property type="entry name" value="HIV-1-like_HR1-HR2"/>
    <property type="match status" value="1"/>
</dbReference>
<evidence type="ECO:0000256" key="21">
    <source>
        <dbReference type="ARBA" id="ARBA00023157"/>
    </source>
</evidence>
<evidence type="ECO:0000256" key="6">
    <source>
        <dbReference type="ARBA" id="ARBA00004650"/>
    </source>
</evidence>
<evidence type="ECO:0000256" key="3">
    <source>
        <dbReference type="ARBA" id="ARBA00004505"/>
    </source>
</evidence>
<organism evidence="27 28">
    <name type="scientific">Simian immunodeficiency virus</name>
    <name type="common">SIV</name>
    <dbReference type="NCBI Taxonomy" id="11723"/>
    <lineage>
        <taxon>Viruses</taxon>
        <taxon>Riboviria</taxon>
        <taxon>Pararnavirae</taxon>
        <taxon>Artverviricota</taxon>
        <taxon>Revtraviricetes</taxon>
        <taxon>Ortervirales</taxon>
        <taxon>Retroviridae</taxon>
        <taxon>Orthoretrovirinae</taxon>
        <taxon>Lentivirus</taxon>
        <taxon>Lentivirus simimdef</taxon>
    </lineage>
</organism>
<keyword evidence="13 24" id="KW-0053">Apoptosis</keyword>
<evidence type="ECO:0000256" key="14">
    <source>
        <dbReference type="ARBA" id="ARBA00022804"/>
    </source>
</evidence>
<comment type="subunit">
    <text evidence="24">The mature envelope protein (Env) consists of a homotrimer of non-covalently associated gp120-gp41 heterodimers. The resulting complex protrudes from the virus surface as a spike.</text>
</comment>
<dbReference type="Pfam" id="PF00517">
    <property type="entry name" value="GP41"/>
    <property type="match status" value="1"/>
</dbReference>
<protein>
    <recommendedName>
        <fullName evidence="24">Envelope glycoprotein gp160</fullName>
    </recommendedName>
    <component>
        <recommendedName>
            <fullName evidence="24">Surface protein gp120</fullName>
            <shortName evidence="24">SU</shortName>
        </recommendedName>
        <alternativeName>
            <fullName evidence="24">Glycoprotein 120</fullName>
            <shortName evidence="24">gp120</shortName>
        </alternativeName>
    </component>
    <component>
        <recommendedName>
            <fullName evidence="24">Transmembrane protein gp41</fullName>
            <shortName evidence="24">TM</shortName>
        </recommendedName>
    </component>
</protein>
<keyword evidence="17 24" id="KW-0261">Viral envelope protein</keyword>
<keyword evidence="20 24" id="KW-0472">Membrane</keyword>
<evidence type="ECO:0000256" key="11">
    <source>
        <dbReference type="ARBA" id="ARBA00022685"/>
    </source>
</evidence>
<comment type="domain">
    <text evidence="24">The 17 amino acids long immunosuppressive region is present in many retroviral envelope proteins. Synthetic peptides derived from this relatively conserved sequence inhibit immune function in vitro and in vivo.</text>
</comment>
<keyword evidence="21" id="KW-1015">Disulfide bond</keyword>
<dbReference type="InterPro" id="IPR000777">
    <property type="entry name" value="HIV1_Gp120"/>
</dbReference>
<evidence type="ECO:0000256" key="20">
    <source>
        <dbReference type="ARBA" id="ARBA00023136"/>
    </source>
</evidence>
<evidence type="ECO:0000256" key="10">
    <source>
        <dbReference type="ARBA" id="ARBA00022595"/>
    </source>
</evidence>